<feature type="compositionally biased region" description="Low complexity" evidence="1">
    <location>
        <begin position="286"/>
        <end position="298"/>
    </location>
</feature>
<feature type="compositionally biased region" description="Polar residues" evidence="1">
    <location>
        <begin position="347"/>
        <end position="359"/>
    </location>
</feature>
<comment type="caution">
    <text evidence="4">The sequence shown here is derived from an EMBL/GenBank/DDBJ whole genome shotgun (WGS) entry which is preliminary data.</text>
</comment>
<feature type="compositionally biased region" description="Low complexity" evidence="1">
    <location>
        <begin position="212"/>
        <end position="222"/>
    </location>
</feature>
<feature type="compositionally biased region" description="Polar residues" evidence="1">
    <location>
        <begin position="236"/>
        <end position="251"/>
    </location>
</feature>
<feature type="domain" description="Coilin N-terminal" evidence="2">
    <location>
        <begin position="4"/>
        <end position="133"/>
    </location>
</feature>
<dbReference type="PANTHER" id="PTHR15197">
    <property type="entry name" value="COILIN P80"/>
    <property type="match status" value="1"/>
</dbReference>
<dbReference type="OrthoDB" id="74813at2759"/>
<dbReference type="InterPro" id="IPR031722">
    <property type="entry name" value="Coilin_N"/>
</dbReference>
<organism evidence="4 5">
    <name type="scientific">Pocillopora damicornis</name>
    <name type="common">Cauliflower coral</name>
    <name type="synonym">Millepora damicornis</name>
    <dbReference type="NCBI Taxonomy" id="46731"/>
    <lineage>
        <taxon>Eukaryota</taxon>
        <taxon>Metazoa</taxon>
        <taxon>Cnidaria</taxon>
        <taxon>Anthozoa</taxon>
        <taxon>Hexacorallia</taxon>
        <taxon>Scleractinia</taxon>
        <taxon>Astrocoeniina</taxon>
        <taxon>Pocilloporidae</taxon>
        <taxon>Pocillopora</taxon>
    </lineage>
</organism>
<protein>
    <submittedName>
        <fullName evidence="4">Uncharacterized protein</fullName>
    </submittedName>
</protein>
<accession>A0A3M6TXG4</accession>
<gene>
    <name evidence="4" type="ORF">pdam_00009384</name>
</gene>
<evidence type="ECO:0000256" key="1">
    <source>
        <dbReference type="SAM" id="MobiDB-lite"/>
    </source>
</evidence>
<proteinExistence type="predicted"/>
<feature type="compositionally biased region" description="Basic and acidic residues" evidence="1">
    <location>
        <begin position="89"/>
        <end position="106"/>
    </location>
</feature>
<dbReference type="Proteomes" id="UP000275408">
    <property type="component" value="Unassembled WGS sequence"/>
</dbReference>
<dbReference type="GO" id="GO:0015030">
    <property type="term" value="C:Cajal body"/>
    <property type="evidence" value="ECO:0007669"/>
    <property type="project" value="TreeGrafter"/>
</dbReference>
<evidence type="ECO:0000313" key="5">
    <source>
        <dbReference type="Proteomes" id="UP000275408"/>
    </source>
</evidence>
<feature type="compositionally biased region" description="Polar residues" evidence="1">
    <location>
        <begin position="446"/>
        <end position="483"/>
    </location>
</feature>
<feature type="compositionally biased region" description="Basic and acidic residues" evidence="1">
    <location>
        <begin position="156"/>
        <end position="182"/>
    </location>
</feature>
<dbReference type="GO" id="GO:0030619">
    <property type="term" value="F:U1 snRNA binding"/>
    <property type="evidence" value="ECO:0007669"/>
    <property type="project" value="TreeGrafter"/>
</dbReference>
<evidence type="ECO:0000313" key="4">
    <source>
        <dbReference type="EMBL" id="RMX46087.1"/>
    </source>
</evidence>
<feature type="domain" description="Coilin tudor" evidence="3">
    <location>
        <begin position="551"/>
        <end position="609"/>
    </location>
</feature>
<dbReference type="PANTHER" id="PTHR15197:SF0">
    <property type="entry name" value="COILIN"/>
    <property type="match status" value="1"/>
</dbReference>
<keyword evidence="5" id="KW-1185">Reference proteome</keyword>
<dbReference type="EMBL" id="RCHS01002732">
    <property type="protein sequence ID" value="RMX46087.1"/>
    <property type="molecule type" value="Genomic_DNA"/>
</dbReference>
<feature type="compositionally biased region" description="Basic and acidic residues" evidence="1">
    <location>
        <begin position="265"/>
        <end position="274"/>
    </location>
</feature>
<dbReference type="OMA" id="DCRRRPE"/>
<evidence type="ECO:0000259" key="2">
    <source>
        <dbReference type="Pfam" id="PF15862"/>
    </source>
</evidence>
<dbReference type="GO" id="GO:0000387">
    <property type="term" value="P:spliceosomal snRNP assembly"/>
    <property type="evidence" value="ECO:0007669"/>
    <property type="project" value="TreeGrafter"/>
</dbReference>
<dbReference type="STRING" id="46731.A0A3M6TXG4"/>
<dbReference type="GO" id="GO:0030620">
    <property type="term" value="F:U2 snRNA binding"/>
    <property type="evidence" value="ECO:0007669"/>
    <property type="project" value="TreeGrafter"/>
</dbReference>
<name>A0A3M6TXG4_POCDA</name>
<dbReference type="Pfam" id="PF23086">
    <property type="entry name" value="Tudor_Coilin"/>
    <property type="match status" value="1"/>
</dbReference>
<dbReference type="InterPro" id="IPR056398">
    <property type="entry name" value="Tudor_Coilin"/>
</dbReference>
<evidence type="ECO:0000259" key="3">
    <source>
        <dbReference type="Pfam" id="PF23086"/>
    </source>
</evidence>
<feature type="region of interest" description="Disordered" evidence="1">
    <location>
        <begin position="89"/>
        <end position="196"/>
    </location>
</feature>
<feature type="compositionally biased region" description="Basic and acidic residues" evidence="1">
    <location>
        <begin position="322"/>
        <end position="346"/>
    </location>
</feature>
<reference evidence="4 5" key="1">
    <citation type="journal article" date="2018" name="Sci. Rep.">
        <title>Comparative analysis of the Pocillopora damicornis genome highlights role of immune system in coral evolution.</title>
        <authorList>
            <person name="Cunning R."/>
            <person name="Bay R.A."/>
            <person name="Gillette P."/>
            <person name="Baker A.C."/>
            <person name="Traylor-Knowles N."/>
        </authorList>
    </citation>
    <scope>NUCLEOTIDE SEQUENCE [LARGE SCALE GENOMIC DNA]</scope>
    <source>
        <strain evidence="4">RSMAS</strain>
        <tissue evidence="4">Whole animal</tissue>
    </source>
</reference>
<feature type="compositionally biased region" description="Polar residues" evidence="1">
    <location>
        <begin position="388"/>
        <end position="438"/>
    </location>
</feature>
<dbReference type="InterPro" id="IPR024822">
    <property type="entry name" value="Coilin"/>
</dbReference>
<feature type="compositionally biased region" description="Basic residues" evidence="1">
    <location>
        <begin position="183"/>
        <end position="192"/>
    </location>
</feature>
<dbReference type="AlphaFoldDB" id="A0A3M6TXG4"/>
<feature type="compositionally biased region" description="Polar residues" evidence="1">
    <location>
        <begin position="306"/>
        <end position="321"/>
    </location>
</feature>
<feature type="compositionally biased region" description="Polar residues" evidence="1">
    <location>
        <begin position="503"/>
        <end position="512"/>
    </location>
</feature>
<sequence>MSFVRIRLTFQHSLPHTELKNCWFLVDTSSCNTVADLEYLIRKRFKAPSKSCYAVKLFLDDFLLPSQEKIEIIQNNDHIRVEIQQTTEKQIDKKERDEQAVENKGERNRKKSNLPNARDKPKKKQVDRNKQVVSDRNIKGNILPKKRVQNDNEIPMESKKAKRDKVSSQDSKKVARKDPKLKKEAKRRHKSKLSSVVGSDVGALLSQEKMSSTKAFSSTTSSQMKKLNKPLKGKSAIQQKQTNGIKVSLQGNIHKRKAASLLLKTDSKKGKHGGEVTLGGDRNAIDSDSTTSNSSSSADESRPTRLPSQVKVSKSLTSITQRKVDSDESKKDAHRMMSKETNEKQGKNTCNSIPKSSLTLWDISEGTRNDRSFSSPSESSRGVEKSENSSVFSHGSAKVNSRTESTSKNTFSSLENPALSSRTSFQSPNSAYSQTLTRQKIETSDKQSATCCNTKQMNSTGQVWPLSSATERYSKTPESSQETSHIRFDSEESEEESIDKQQENTGLTNGNSEHLLTNAGLTPYFPPCTQNQPPETPEAAVSELKETTMQDYSLCTPLHGPPRSRDKIAYKILELSASYTPEISDYKEGTVLAFDPSSGTVKIELSKESLKKSLGDGNVTGKFDLVYDENEENGNDEEEETETVVPWNSMIDPVLVE</sequence>
<dbReference type="Pfam" id="PF15862">
    <property type="entry name" value="Coilin_N"/>
    <property type="match status" value="1"/>
</dbReference>
<feature type="region of interest" description="Disordered" evidence="1">
    <location>
        <begin position="208"/>
        <end position="512"/>
    </location>
</feature>